<gene>
    <name evidence="10" type="ORF">VIN7_10662</name>
</gene>
<evidence type="ECO:0000256" key="8">
    <source>
        <dbReference type="RuleBase" id="RU366009"/>
    </source>
</evidence>
<dbReference type="InterPro" id="IPR051607">
    <property type="entry name" value="Metallo-dep_hydrolases"/>
</dbReference>
<evidence type="ECO:0000256" key="7">
    <source>
        <dbReference type="ARBA" id="ARBA00056079"/>
    </source>
</evidence>
<dbReference type="HOGENOM" id="CLU_012358_0_0_1"/>
<comment type="pathway">
    <text evidence="1 8">Purine metabolism; guanine degradation; xanthine from guanine: step 1/1.</text>
</comment>
<dbReference type="Pfam" id="PF01979">
    <property type="entry name" value="Amidohydro_1"/>
    <property type="match status" value="1"/>
</dbReference>
<evidence type="ECO:0000256" key="6">
    <source>
        <dbReference type="ARBA" id="ARBA00051148"/>
    </source>
</evidence>
<evidence type="ECO:0000313" key="10">
    <source>
        <dbReference type="EMBL" id="EHM99647.1"/>
    </source>
</evidence>
<dbReference type="PANTHER" id="PTHR11271">
    <property type="entry name" value="GUANINE DEAMINASE"/>
    <property type="match status" value="1"/>
</dbReference>
<dbReference type="InterPro" id="IPR006680">
    <property type="entry name" value="Amidohydro-rel"/>
</dbReference>
<dbReference type="FunFam" id="3.20.20.140:FF:000022">
    <property type="entry name" value="Guanine deaminase"/>
    <property type="match status" value="1"/>
</dbReference>
<dbReference type="PhylomeDB" id="H0H2S2"/>
<dbReference type="InterPro" id="IPR011059">
    <property type="entry name" value="Metal-dep_hydrolase_composite"/>
</dbReference>
<feature type="domain" description="Amidohydrolase-related" evidence="9">
    <location>
        <begin position="102"/>
        <end position="492"/>
    </location>
</feature>
<dbReference type="InterPro" id="IPR014311">
    <property type="entry name" value="Guanine_deaminase"/>
</dbReference>
<dbReference type="OrthoDB" id="194468at2759"/>
<comment type="similarity">
    <text evidence="2 8">Belongs to the metallo-dependent hydrolases superfamily. ATZ/TRZ family.</text>
</comment>
<dbReference type="UniPathway" id="UPA00603">
    <property type="reaction ID" value="UER00660"/>
</dbReference>
<reference evidence="10 11" key="1">
    <citation type="journal article" date="2012" name="FEMS Yeast Res.">
        <title>The genome sequence of the wine yeast VIN7 reveals an allotriploid hybrid genome with Saccharomyces cerevisiae and Saccharomyces kudriavzevii origins.</title>
        <authorList>
            <person name="Borneman A.R."/>
            <person name="Desany B.A."/>
            <person name="Riches D."/>
            <person name="Affourtit J.P."/>
            <person name="Forgan A.H."/>
            <person name="Pretorius I.S."/>
            <person name="Egholm M."/>
            <person name="Chambers P.J."/>
        </authorList>
    </citation>
    <scope>NUCLEOTIDE SEQUENCE [LARGE SCALE GENOMIC DNA]</scope>
    <source>
        <strain evidence="10 11">VIN7</strain>
    </source>
</reference>
<sequence length="495" mass="55361">MGSVLSFEENMTKSILLSNQAKNKQPQLLVFFGTFVDTPKLGELRIRERTSIGVLDGIIKFINVNSLDPLKDCLDYDAGLSPEDVTVINIMGEDKTGLSSFYFPGFIDTHNHVSQYPNVGIFGNSTLLDWLEKYTFPIEAALANEDIAREVYDAVICKTLSNGSTTVAYYNTIDFKSTKLLAQISSVLGQRVFVGKVCMDANGPAYYIEDTKTSLESTVEVVKYIRETLCDSLVNPIVTPRFAPSCSRELMQKLSKLVKEEDIHVQTHLSENKKEVQWVQELFPECANYTDVYDKYGLLTEKTILAHCIHLTDAEAQVVKQRRCGVSHCPISNSSLTSGECRVRWLLDQGIKVGLGTDVSAGHSCSILASGRQAFTVSRHLAMKETDHAKLSVPECLYLATMGGAQVLHKEDSLGTFEVGKQFDVQAIDTNVPGSNVHLFRWQLPRQEKEKEQEKGLYKNPPLLTKEDIIAKWFFNGDDRNTTKVWVAGRLVHQI</sequence>
<dbReference type="PANTHER" id="PTHR11271:SF6">
    <property type="entry name" value="GUANINE DEAMINASE"/>
    <property type="match status" value="1"/>
</dbReference>
<evidence type="ECO:0000256" key="3">
    <source>
        <dbReference type="ARBA" id="ARBA00022723"/>
    </source>
</evidence>
<dbReference type="Gene3D" id="2.30.40.10">
    <property type="entry name" value="Urease, subunit C, domain 1"/>
    <property type="match status" value="1"/>
</dbReference>
<comment type="caution">
    <text evidence="10">The sequence shown here is derived from an EMBL/GenBank/DDBJ whole genome shotgun (WGS) entry which is preliminary data.</text>
</comment>
<comment type="cofactor">
    <cofactor evidence="8">
        <name>Zn(2+)</name>
        <dbReference type="ChEBI" id="CHEBI:29105"/>
    </cofactor>
    <text evidence="8">Binds 1 zinc ion per subunit.</text>
</comment>
<evidence type="ECO:0000256" key="5">
    <source>
        <dbReference type="ARBA" id="ARBA00022833"/>
    </source>
</evidence>
<dbReference type="NCBIfam" id="TIGR02967">
    <property type="entry name" value="guan_deamin"/>
    <property type="match status" value="1"/>
</dbReference>
<accession>H0H2S2</accession>
<comment type="catalytic activity">
    <reaction evidence="6 8">
        <text>guanine + H2O + H(+) = xanthine + NH4(+)</text>
        <dbReference type="Rhea" id="RHEA:14665"/>
        <dbReference type="ChEBI" id="CHEBI:15377"/>
        <dbReference type="ChEBI" id="CHEBI:15378"/>
        <dbReference type="ChEBI" id="CHEBI:16235"/>
        <dbReference type="ChEBI" id="CHEBI:17712"/>
        <dbReference type="ChEBI" id="CHEBI:28938"/>
        <dbReference type="EC" id="3.5.4.3"/>
    </reaction>
</comment>
<keyword evidence="5 8" id="KW-0862">Zinc</keyword>
<keyword evidence="11" id="KW-1185">Reference proteome</keyword>
<dbReference type="InterPro" id="IPR032466">
    <property type="entry name" value="Metal_Hydrolase"/>
</dbReference>
<dbReference type="GO" id="GO:0006147">
    <property type="term" value="P:guanine catabolic process"/>
    <property type="evidence" value="ECO:0007669"/>
    <property type="project" value="UniProtKB-UniRule"/>
</dbReference>
<dbReference type="Proteomes" id="UP000009009">
    <property type="component" value="Unassembled WGS sequence"/>
</dbReference>
<protein>
    <recommendedName>
        <fullName evidence="8">Guanine deaminase</fullName>
        <shortName evidence="8">Guanase</shortName>
        <ecNumber evidence="8">3.5.4.3</ecNumber>
    </recommendedName>
    <alternativeName>
        <fullName evidence="8">Guanine aminohydrolase</fullName>
    </alternativeName>
</protein>
<proteinExistence type="inferred from homology"/>
<evidence type="ECO:0000259" key="9">
    <source>
        <dbReference type="Pfam" id="PF01979"/>
    </source>
</evidence>
<keyword evidence="4 8" id="KW-0378">Hydrolase</keyword>
<dbReference type="EC" id="3.5.4.3" evidence="8"/>
<dbReference type="CDD" id="cd01303">
    <property type="entry name" value="GDEase"/>
    <property type="match status" value="1"/>
</dbReference>
<organism evidence="10 11">
    <name type="scientific">Saccharomyces cerevisiae x Saccharomyces kudriavzevii (strain VIN7)</name>
    <name type="common">Yeast</name>
    <dbReference type="NCBI Taxonomy" id="1095631"/>
    <lineage>
        <taxon>Eukaryota</taxon>
        <taxon>Fungi</taxon>
        <taxon>Dikarya</taxon>
        <taxon>Ascomycota</taxon>
        <taxon>Saccharomycotina</taxon>
        <taxon>Saccharomycetes</taxon>
        <taxon>Saccharomycetales</taxon>
        <taxon>Saccharomycetaceae</taxon>
        <taxon>Saccharomyces</taxon>
    </lineage>
</organism>
<name>H0H2S2_SACCK</name>
<comment type="function">
    <text evidence="7 8">Catalyzes the hydrolytic deamination of guanine, producing xanthine and ammonia.</text>
</comment>
<dbReference type="GO" id="GO:0005829">
    <property type="term" value="C:cytosol"/>
    <property type="evidence" value="ECO:0007669"/>
    <property type="project" value="TreeGrafter"/>
</dbReference>
<dbReference type="SUPFAM" id="SSF51556">
    <property type="entry name" value="Metallo-dependent hydrolases"/>
    <property type="match status" value="1"/>
</dbReference>
<evidence type="ECO:0000256" key="4">
    <source>
        <dbReference type="ARBA" id="ARBA00022801"/>
    </source>
</evidence>
<dbReference type="EMBL" id="AGVY01000397">
    <property type="protein sequence ID" value="EHM99647.1"/>
    <property type="molecule type" value="Genomic_DNA"/>
</dbReference>
<dbReference type="GO" id="GO:0008892">
    <property type="term" value="F:guanine deaminase activity"/>
    <property type="evidence" value="ECO:0007669"/>
    <property type="project" value="UniProtKB-UniRule"/>
</dbReference>
<dbReference type="GO" id="GO:0008270">
    <property type="term" value="F:zinc ion binding"/>
    <property type="evidence" value="ECO:0007669"/>
    <property type="project" value="UniProtKB-UniRule"/>
</dbReference>
<dbReference type="Gene3D" id="3.20.20.140">
    <property type="entry name" value="Metal-dependent hydrolases"/>
    <property type="match status" value="1"/>
</dbReference>
<evidence type="ECO:0000313" key="11">
    <source>
        <dbReference type="Proteomes" id="UP000009009"/>
    </source>
</evidence>
<keyword evidence="3 8" id="KW-0479">Metal-binding</keyword>
<dbReference type="AlphaFoldDB" id="H0H2S2"/>
<evidence type="ECO:0000256" key="1">
    <source>
        <dbReference type="ARBA" id="ARBA00004984"/>
    </source>
</evidence>
<evidence type="ECO:0000256" key="2">
    <source>
        <dbReference type="ARBA" id="ARBA00006745"/>
    </source>
</evidence>